<evidence type="ECO:0000313" key="2">
    <source>
        <dbReference type="EMBL" id="ELZ84705.1"/>
    </source>
</evidence>
<dbReference type="GO" id="GO:0016491">
    <property type="term" value="F:oxidoreductase activity"/>
    <property type="evidence" value="ECO:0007669"/>
    <property type="project" value="InterPro"/>
</dbReference>
<reference evidence="2 3" key="1">
    <citation type="journal article" date="2014" name="PLoS Genet.">
        <title>Phylogenetically driven sequencing of extremely halophilic archaea reveals strategies for static and dynamic osmo-response.</title>
        <authorList>
            <person name="Becker E.A."/>
            <person name="Seitzer P.M."/>
            <person name="Tritt A."/>
            <person name="Larsen D."/>
            <person name="Krusor M."/>
            <person name="Yao A.I."/>
            <person name="Wu D."/>
            <person name="Madern D."/>
            <person name="Eisen J.A."/>
            <person name="Darling A.E."/>
            <person name="Facciotti M.T."/>
        </authorList>
    </citation>
    <scope>NUCLEOTIDE SEQUENCE [LARGE SCALE GENOMIC DNA]</scope>
    <source>
        <strain evidence="2 3">ATCC BAA-1513</strain>
    </source>
</reference>
<organism evidence="2 3">
    <name type="scientific">Haloferax elongans ATCC BAA-1513</name>
    <dbReference type="NCBI Taxonomy" id="1230453"/>
    <lineage>
        <taxon>Archaea</taxon>
        <taxon>Methanobacteriati</taxon>
        <taxon>Methanobacteriota</taxon>
        <taxon>Stenosarchaea group</taxon>
        <taxon>Halobacteria</taxon>
        <taxon>Halobacteriales</taxon>
        <taxon>Haloferacaceae</taxon>
        <taxon>Haloferax</taxon>
    </lineage>
</organism>
<feature type="domain" description="EthD" evidence="1">
    <location>
        <begin position="5"/>
        <end position="83"/>
    </location>
</feature>
<dbReference type="AlphaFoldDB" id="M0HJI0"/>
<dbReference type="STRING" id="1230453.C453_11841"/>
<dbReference type="InterPro" id="IPR009799">
    <property type="entry name" value="EthD_dom"/>
</dbReference>
<sequence length="100" mass="11396">MVVRKDEYTHEEFVERWTGEHADLAKDLPGLKKYVTSLPTAPERSEYDGIVELYFEDMESLKAAFSSEIGEAVNADAAEFIDMEQGPTEYVEETVQLDRS</sequence>
<comment type="caution">
    <text evidence="2">The sequence shown here is derived from an EMBL/GenBank/DDBJ whole genome shotgun (WGS) entry which is preliminary data.</text>
</comment>
<dbReference type="PATRIC" id="fig|1230453.4.peg.2339"/>
<dbReference type="Gene3D" id="3.30.70.100">
    <property type="match status" value="1"/>
</dbReference>
<dbReference type="EMBL" id="AOLK01000019">
    <property type="protein sequence ID" value="ELZ84705.1"/>
    <property type="molecule type" value="Genomic_DNA"/>
</dbReference>
<dbReference type="InterPro" id="IPR011008">
    <property type="entry name" value="Dimeric_a/b-barrel"/>
</dbReference>
<proteinExistence type="predicted"/>
<dbReference type="Proteomes" id="UP000011612">
    <property type="component" value="Unassembled WGS sequence"/>
</dbReference>
<keyword evidence="3" id="KW-1185">Reference proteome</keyword>
<gene>
    <name evidence="2" type="ORF">C453_11841</name>
</gene>
<dbReference type="SUPFAM" id="SSF54909">
    <property type="entry name" value="Dimeric alpha+beta barrel"/>
    <property type="match status" value="1"/>
</dbReference>
<dbReference type="Pfam" id="PF07110">
    <property type="entry name" value="EthD"/>
    <property type="match status" value="1"/>
</dbReference>
<evidence type="ECO:0000259" key="1">
    <source>
        <dbReference type="Pfam" id="PF07110"/>
    </source>
</evidence>
<evidence type="ECO:0000313" key="3">
    <source>
        <dbReference type="Proteomes" id="UP000011612"/>
    </source>
</evidence>
<dbReference type="NCBIfam" id="TIGR02118">
    <property type="entry name" value="EthD family reductase"/>
    <property type="match status" value="1"/>
</dbReference>
<name>M0HJI0_HALEO</name>
<accession>M0HJI0</accession>
<protein>
    <recommendedName>
        <fullName evidence="1">EthD domain-containing protein</fullName>
    </recommendedName>
</protein>